<proteinExistence type="predicted"/>
<evidence type="ECO:0000313" key="1">
    <source>
        <dbReference type="EMBL" id="PNR27996.1"/>
    </source>
</evidence>
<reference evidence="2" key="3">
    <citation type="submission" date="2020-12" db="UniProtKB">
        <authorList>
            <consortium name="EnsemblPlants"/>
        </authorList>
    </citation>
    <scope>IDENTIFICATION</scope>
</reference>
<dbReference type="AlphaFoldDB" id="A0A2K1IFD7"/>
<accession>A0A2K1IFD7</accession>
<sequence>MYKVIACPTTLAIRAAVALSATPGSSCTTDRPFLKQKFTENKVSTRRKKTTIRRQMRFEVLSTISRRKPPVQALRVVICLKIDKRPR</sequence>
<evidence type="ECO:0000313" key="3">
    <source>
        <dbReference type="Proteomes" id="UP000006727"/>
    </source>
</evidence>
<reference evidence="1 3" key="2">
    <citation type="journal article" date="2018" name="Plant J.">
        <title>The Physcomitrella patens chromosome-scale assembly reveals moss genome structure and evolution.</title>
        <authorList>
            <person name="Lang D."/>
            <person name="Ullrich K.K."/>
            <person name="Murat F."/>
            <person name="Fuchs J."/>
            <person name="Jenkins J."/>
            <person name="Haas F.B."/>
            <person name="Piednoel M."/>
            <person name="Gundlach H."/>
            <person name="Van Bel M."/>
            <person name="Meyberg R."/>
            <person name="Vives C."/>
            <person name="Morata J."/>
            <person name="Symeonidi A."/>
            <person name="Hiss M."/>
            <person name="Muchero W."/>
            <person name="Kamisugi Y."/>
            <person name="Saleh O."/>
            <person name="Blanc G."/>
            <person name="Decker E.L."/>
            <person name="van Gessel N."/>
            <person name="Grimwood J."/>
            <person name="Hayes R.D."/>
            <person name="Graham S.W."/>
            <person name="Gunter L.E."/>
            <person name="McDaniel S.F."/>
            <person name="Hoernstein S.N.W."/>
            <person name="Larsson A."/>
            <person name="Li F.W."/>
            <person name="Perroud P.F."/>
            <person name="Phillips J."/>
            <person name="Ranjan P."/>
            <person name="Rokshar D.S."/>
            <person name="Rothfels C.J."/>
            <person name="Schneider L."/>
            <person name="Shu S."/>
            <person name="Stevenson D.W."/>
            <person name="Thummler F."/>
            <person name="Tillich M."/>
            <person name="Villarreal Aguilar J.C."/>
            <person name="Widiez T."/>
            <person name="Wong G.K."/>
            <person name="Wymore A."/>
            <person name="Zhang Y."/>
            <person name="Zimmer A.D."/>
            <person name="Quatrano R.S."/>
            <person name="Mayer K.F.X."/>
            <person name="Goodstein D."/>
            <person name="Casacuberta J.M."/>
            <person name="Vandepoele K."/>
            <person name="Reski R."/>
            <person name="Cuming A.C."/>
            <person name="Tuskan G.A."/>
            <person name="Maumus F."/>
            <person name="Salse J."/>
            <person name="Schmutz J."/>
            <person name="Rensing S.A."/>
        </authorList>
    </citation>
    <scope>NUCLEOTIDE SEQUENCE [LARGE SCALE GENOMIC DNA]</scope>
    <source>
        <strain evidence="2 3">cv. Gransden 2004</strain>
    </source>
</reference>
<dbReference type="EnsemblPlants" id="Pp3c24_3979V3.1">
    <property type="protein sequence ID" value="PAC:32908558.CDS.1"/>
    <property type="gene ID" value="Pp3c24_3979"/>
</dbReference>
<dbReference type="EMBL" id="ABEU02000024">
    <property type="protein sequence ID" value="PNR27996.1"/>
    <property type="molecule type" value="Genomic_DNA"/>
</dbReference>
<name>A0A2K1IFD7_PHYPA</name>
<protein>
    <submittedName>
        <fullName evidence="1 2">Uncharacterized protein</fullName>
    </submittedName>
</protein>
<dbReference type="Proteomes" id="UP000006727">
    <property type="component" value="Chromosome 24"/>
</dbReference>
<keyword evidence="3" id="KW-1185">Reference proteome</keyword>
<reference evidence="1 3" key="1">
    <citation type="journal article" date="2008" name="Science">
        <title>The Physcomitrella genome reveals evolutionary insights into the conquest of land by plants.</title>
        <authorList>
            <person name="Rensing S."/>
            <person name="Lang D."/>
            <person name="Zimmer A."/>
            <person name="Terry A."/>
            <person name="Salamov A."/>
            <person name="Shapiro H."/>
            <person name="Nishiyama T."/>
            <person name="Perroud P.-F."/>
            <person name="Lindquist E."/>
            <person name="Kamisugi Y."/>
            <person name="Tanahashi T."/>
            <person name="Sakakibara K."/>
            <person name="Fujita T."/>
            <person name="Oishi K."/>
            <person name="Shin-I T."/>
            <person name="Kuroki Y."/>
            <person name="Toyoda A."/>
            <person name="Suzuki Y."/>
            <person name="Hashimoto A."/>
            <person name="Yamaguchi K."/>
            <person name="Sugano A."/>
            <person name="Kohara Y."/>
            <person name="Fujiyama A."/>
            <person name="Anterola A."/>
            <person name="Aoki S."/>
            <person name="Ashton N."/>
            <person name="Barbazuk W.B."/>
            <person name="Barker E."/>
            <person name="Bennetzen J."/>
            <person name="Bezanilla M."/>
            <person name="Blankenship R."/>
            <person name="Cho S.H."/>
            <person name="Dutcher S."/>
            <person name="Estelle M."/>
            <person name="Fawcett J.A."/>
            <person name="Gundlach H."/>
            <person name="Hanada K."/>
            <person name="Heyl A."/>
            <person name="Hicks K.A."/>
            <person name="Hugh J."/>
            <person name="Lohr M."/>
            <person name="Mayer K."/>
            <person name="Melkozernov A."/>
            <person name="Murata T."/>
            <person name="Nelson D."/>
            <person name="Pils B."/>
            <person name="Prigge M."/>
            <person name="Reiss B."/>
            <person name="Renner T."/>
            <person name="Rombauts S."/>
            <person name="Rushton P."/>
            <person name="Sanderfoot A."/>
            <person name="Schween G."/>
            <person name="Shiu S.-H."/>
            <person name="Stueber K."/>
            <person name="Theodoulou F.L."/>
            <person name="Tu H."/>
            <person name="Van de Peer Y."/>
            <person name="Verrier P.J."/>
            <person name="Waters E."/>
            <person name="Wood A."/>
            <person name="Yang L."/>
            <person name="Cove D."/>
            <person name="Cuming A."/>
            <person name="Hasebe M."/>
            <person name="Lucas S."/>
            <person name="Mishler D.B."/>
            <person name="Reski R."/>
            <person name="Grigoriev I."/>
            <person name="Quatrano R.S."/>
            <person name="Boore J.L."/>
        </authorList>
    </citation>
    <scope>NUCLEOTIDE SEQUENCE [LARGE SCALE GENOMIC DNA]</scope>
    <source>
        <strain evidence="2 3">cv. Gransden 2004</strain>
    </source>
</reference>
<dbReference type="InParanoid" id="A0A2K1IFD7"/>
<dbReference type="Gramene" id="Pp3c24_3979V3.1">
    <property type="protein sequence ID" value="PAC:32908558.CDS.1"/>
    <property type="gene ID" value="Pp3c24_3979"/>
</dbReference>
<organism evidence="1">
    <name type="scientific">Physcomitrium patens</name>
    <name type="common">Spreading-leaved earth moss</name>
    <name type="synonym">Physcomitrella patens</name>
    <dbReference type="NCBI Taxonomy" id="3218"/>
    <lineage>
        <taxon>Eukaryota</taxon>
        <taxon>Viridiplantae</taxon>
        <taxon>Streptophyta</taxon>
        <taxon>Embryophyta</taxon>
        <taxon>Bryophyta</taxon>
        <taxon>Bryophytina</taxon>
        <taxon>Bryopsida</taxon>
        <taxon>Funariidae</taxon>
        <taxon>Funariales</taxon>
        <taxon>Funariaceae</taxon>
        <taxon>Physcomitrium</taxon>
    </lineage>
</organism>
<gene>
    <name evidence="1" type="ORF">PHYPA_028588</name>
</gene>
<evidence type="ECO:0000313" key="2">
    <source>
        <dbReference type="EnsemblPlants" id="PAC:32908558.CDS.1"/>
    </source>
</evidence>